<evidence type="ECO:0008006" key="2">
    <source>
        <dbReference type="Google" id="ProtNLM"/>
    </source>
</evidence>
<gene>
    <name evidence="1" type="ORF">METZ01_LOCUS94608</name>
</gene>
<organism evidence="1">
    <name type="scientific">marine metagenome</name>
    <dbReference type="NCBI Taxonomy" id="408172"/>
    <lineage>
        <taxon>unclassified sequences</taxon>
        <taxon>metagenomes</taxon>
        <taxon>ecological metagenomes</taxon>
    </lineage>
</organism>
<dbReference type="AlphaFoldDB" id="A0A381VNF5"/>
<evidence type="ECO:0000313" key="1">
    <source>
        <dbReference type="EMBL" id="SVA41754.1"/>
    </source>
</evidence>
<protein>
    <recommendedName>
        <fullName evidence="2">DUF3108 domain-containing protein</fullName>
    </recommendedName>
</protein>
<dbReference type="EMBL" id="UINC01009306">
    <property type="protein sequence ID" value="SVA41754.1"/>
    <property type="molecule type" value="Genomic_DNA"/>
</dbReference>
<proteinExistence type="predicted"/>
<sequence length="185" mass="21700">MHVSLKRVSEDTWQLNSSIKKFGITFRKESALFKINKEQLVPVSWRRKGEALVQFDWKENKITFKEKKKTGYIDLQKGFLGPATAQLKLRLDLRNYDTSNLPDSINYQVYYKGEIKNRKYKIEGLKFIDTPLGKFEAIKVSRVRSRSEHRKQIFWLVPSLDYTIAQIVNDDGKRLVTIKLKELGS</sequence>
<dbReference type="InterPro" id="IPR021457">
    <property type="entry name" value="DUF3108"/>
</dbReference>
<reference evidence="1" key="1">
    <citation type="submission" date="2018-05" db="EMBL/GenBank/DDBJ databases">
        <authorList>
            <person name="Lanie J.A."/>
            <person name="Ng W.-L."/>
            <person name="Kazmierczak K.M."/>
            <person name="Andrzejewski T.M."/>
            <person name="Davidsen T.M."/>
            <person name="Wayne K.J."/>
            <person name="Tettelin H."/>
            <person name="Glass J.I."/>
            <person name="Rusch D."/>
            <person name="Podicherti R."/>
            <person name="Tsui H.-C.T."/>
            <person name="Winkler M.E."/>
        </authorList>
    </citation>
    <scope>NUCLEOTIDE SEQUENCE</scope>
</reference>
<accession>A0A381VNF5</accession>
<dbReference type="Pfam" id="PF11306">
    <property type="entry name" value="DUF3108"/>
    <property type="match status" value="1"/>
</dbReference>
<name>A0A381VNF5_9ZZZZ</name>